<dbReference type="CDD" id="cd00200">
    <property type="entry name" value="WD40"/>
    <property type="match status" value="1"/>
</dbReference>
<dbReference type="InterPro" id="IPR020472">
    <property type="entry name" value="WD40_PAC1"/>
</dbReference>
<dbReference type="PROSITE" id="PS50294">
    <property type="entry name" value="WD_REPEATS_REGION"/>
    <property type="match status" value="4"/>
</dbReference>
<sequence length="217" mass="23394">IALAADDRTIACGFKDGMLQIWDTDSKLPLTPLLAAHKEPVICVVFSSDQQKLLSSSDDCTFCLWSRTGALERTFSGHTDTVHSVAFSSDDTKIASASLDATAKIWDALTGDLLQTSIPPCSLHRGPILRAAFSPDDKTVFSGSDDRHVRIWNGSASFPPFLHNAGIVCIQFSQDDTLIASGTKDGTIYLWDTAIGELHGTLSGEPHEVISVKFSPD</sequence>
<dbReference type="InterPro" id="IPR001680">
    <property type="entry name" value="WD40_rpt"/>
</dbReference>
<organism evidence="4 5">
    <name type="scientific">Mycena rosella</name>
    <name type="common">Pink bonnet</name>
    <name type="synonym">Agaricus rosellus</name>
    <dbReference type="NCBI Taxonomy" id="1033263"/>
    <lineage>
        <taxon>Eukaryota</taxon>
        <taxon>Fungi</taxon>
        <taxon>Dikarya</taxon>
        <taxon>Basidiomycota</taxon>
        <taxon>Agaricomycotina</taxon>
        <taxon>Agaricomycetes</taxon>
        <taxon>Agaricomycetidae</taxon>
        <taxon>Agaricales</taxon>
        <taxon>Marasmiineae</taxon>
        <taxon>Mycenaceae</taxon>
        <taxon>Mycena</taxon>
    </lineage>
</organism>
<proteinExistence type="predicted"/>
<dbReference type="PRINTS" id="PR00320">
    <property type="entry name" value="GPROTEINBRPT"/>
</dbReference>
<evidence type="ECO:0000313" key="5">
    <source>
        <dbReference type="Proteomes" id="UP001221757"/>
    </source>
</evidence>
<dbReference type="InterPro" id="IPR015943">
    <property type="entry name" value="WD40/YVTN_repeat-like_dom_sf"/>
</dbReference>
<feature type="repeat" description="WD" evidence="3">
    <location>
        <begin position="75"/>
        <end position="116"/>
    </location>
</feature>
<feature type="repeat" description="WD" evidence="3">
    <location>
        <begin position="121"/>
        <end position="153"/>
    </location>
</feature>
<dbReference type="SMART" id="SM00320">
    <property type="entry name" value="WD40"/>
    <property type="match status" value="4"/>
</dbReference>
<dbReference type="PANTHER" id="PTHR19848:SF8">
    <property type="entry name" value="F-BOX AND WD REPEAT DOMAIN CONTAINING 7"/>
    <property type="match status" value="1"/>
</dbReference>
<evidence type="ECO:0000256" key="2">
    <source>
        <dbReference type="ARBA" id="ARBA00022737"/>
    </source>
</evidence>
<feature type="repeat" description="WD" evidence="3">
    <location>
        <begin position="34"/>
        <end position="66"/>
    </location>
</feature>
<evidence type="ECO:0000313" key="4">
    <source>
        <dbReference type="EMBL" id="KAJ7661121.1"/>
    </source>
</evidence>
<dbReference type="PANTHER" id="PTHR19848">
    <property type="entry name" value="WD40 REPEAT PROTEIN"/>
    <property type="match status" value="1"/>
</dbReference>
<keyword evidence="2" id="KW-0677">Repeat</keyword>
<reference evidence="4" key="1">
    <citation type="submission" date="2023-03" db="EMBL/GenBank/DDBJ databases">
        <title>Massive genome expansion in bonnet fungi (Mycena s.s.) driven by repeated elements and novel gene families across ecological guilds.</title>
        <authorList>
            <consortium name="Lawrence Berkeley National Laboratory"/>
            <person name="Harder C.B."/>
            <person name="Miyauchi S."/>
            <person name="Viragh M."/>
            <person name="Kuo A."/>
            <person name="Thoen E."/>
            <person name="Andreopoulos B."/>
            <person name="Lu D."/>
            <person name="Skrede I."/>
            <person name="Drula E."/>
            <person name="Henrissat B."/>
            <person name="Morin E."/>
            <person name="Kohler A."/>
            <person name="Barry K."/>
            <person name="LaButti K."/>
            <person name="Morin E."/>
            <person name="Salamov A."/>
            <person name="Lipzen A."/>
            <person name="Mereny Z."/>
            <person name="Hegedus B."/>
            <person name="Baldrian P."/>
            <person name="Stursova M."/>
            <person name="Weitz H."/>
            <person name="Taylor A."/>
            <person name="Grigoriev I.V."/>
            <person name="Nagy L.G."/>
            <person name="Martin F."/>
            <person name="Kauserud H."/>
        </authorList>
    </citation>
    <scope>NUCLEOTIDE SEQUENCE</scope>
    <source>
        <strain evidence="4">CBHHK067</strain>
    </source>
</reference>
<accession>A0AAD7CSV6</accession>
<dbReference type="AlphaFoldDB" id="A0AAD7CSV6"/>
<dbReference type="InterPro" id="IPR036322">
    <property type="entry name" value="WD40_repeat_dom_sf"/>
</dbReference>
<dbReference type="Pfam" id="PF00400">
    <property type="entry name" value="WD40"/>
    <property type="match status" value="4"/>
</dbReference>
<keyword evidence="1 3" id="KW-0853">WD repeat</keyword>
<evidence type="ECO:0000256" key="1">
    <source>
        <dbReference type="ARBA" id="ARBA00022574"/>
    </source>
</evidence>
<dbReference type="Proteomes" id="UP001221757">
    <property type="component" value="Unassembled WGS sequence"/>
</dbReference>
<name>A0AAD7CSV6_MYCRO</name>
<protein>
    <submittedName>
        <fullName evidence="4">WD40-repeat-containing domain protein</fullName>
    </submittedName>
</protein>
<dbReference type="SUPFAM" id="SSF50978">
    <property type="entry name" value="WD40 repeat-like"/>
    <property type="match status" value="1"/>
</dbReference>
<dbReference type="EMBL" id="JARKIE010000252">
    <property type="protein sequence ID" value="KAJ7661121.1"/>
    <property type="molecule type" value="Genomic_DNA"/>
</dbReference>
<evidence type="ECO:0000256" key="3">
    <source>
        <dbReference type="PROSITE-ProRule" id="PRU00221"/>
    </source>
</evidence>
<feature type="repeat" description="WD" evidence="3">
    <location>
        <begin position="163"/>
        <end position="192"/>
    </location>
</feature>
<dbReference type="Gene3D" id="2.130.10.10">
    <property type="entry name" value="YVTN repeat-like/Quinoprotein amine dehydrogenase"/>
    <property type="match status" value="2"/>
</dbReference>
<dbReference type="PROSITE" id="PS50082">
    <property type="entry name" value="WD_REPEATS_2"/>
    <property type="match status" value="5"/>
</dbReference>
<gene>
    <name evidence="4" type="ORF">B0H17DRAFT_953787</name>
</gene>
<feature type="non-terminal residue" evidence="4">
    <location>
        <position position="217"/>
    </location>
</feature>
<feature type="repeat" description="WD" evidence="3">
    <location>
        <begin position="1"/>
        <end position="26"/>
    </location>
</feature>
<comment type="caution">
    <text evidence="4">The sequence shown here is derived from an EMBL/GenBank/DDBJ whole genome shotgun (WGS) entry which is preliminary data.</text>
</comment>
<keyword evidence="5" id="KW-1185">Reference proteome</keyword>